<evidence type="ECO:0000313" key="2">
    <source>
        <dbReference type="EMBL" id="MBQ0923193.1"/>
    </source>
</evidence>
<feature type="domain" description="HTH cro/C1-type" evidence="1">
    <location>
        <begin position="8"/>
        <end position="62"/>
    </location>
</feature>
<gene>
    <name evidence="2" type="ORF">KBO27_04520</name>
</gene>
<dbReference type="SUPFAM" id="SSF47413">
    <property type="entry name" value="lambda repressor-like DNA-binding domains"/>
    <property type="match status" value="1"/>
</dbReference>
<dbReference type="Proteomes" id="UP000674084">
    <property type="component" value="Unassembled WGS sequence"/>
</dbReference>
<comment type="caution">
    <text evidence="2">The sequence shown here is derived from an EMBL/GenBank/DDBJ whole genome shotgun (WGS) entry which is preliminary data.</text>
</comment>
<reference evidence="2 3" key="1">
    <citation type="submission" date="2021-04" db="EMBL/GenBank/DDBJ databases">
        <title>Whole-genome sequencing of Saccharopolyspora endophytica KCTC 19397.</title>
        <authorList>
            <person name="Ay H."/>
            <person name="Saygin H."/>
            <person name="Sahin N."/>
        </authorList>
    </citation>
    <scope>NUCLEOTIDE SEQUENCE [LARGE SCALE GENOMIC DNA]</scope>
    <source>
        <strain evidence="2 3">KCTC 19397</strain>
    </source>
</reference>
<dbReference type="InterPro" id="IPR001387">
    <property type="entry name" value="Cro/C1-type_HTH"/>
</dbReference>
<keyword evidence="3" id="KW-1185">Reference proteome</keyword>
<dbReference type="RefSeq" id="WP_210968709.1">
    <property type="nucleotide sequence ID" value="NZ_JAGPXE010000002.1"/>
</dbReference>
<evidence type="ECO:0000259" key="1">
    <source>
        <dbReference type="PROSITE" id="PS50943"/>
    </source>
</evidence>
<dbReference type="InterPro" id="IPR010982">
    <property type="entry name" value="Lambda_DNA-bd_dom_sf"/>
</dbReference>
<proteinExistence type="predicted"/>
<evidence type="ECO:0000313" key="3">
    <source>
        <dbReference type="Proteomes" id="UP000674084"/>
    </source>
</evidence>
<dbReference type="PROSITE" id="PS50943">
    <property type="entry name" value="HTH_CROC1"/>
    <property type="match status" value="1"/>
</dbReference>
<accession>A0ABS5DAD0</accession>
<sequence length="396" mass="43280">MESAGVRIAVLRKLAGWTQQQLAARTFVSTSLVKKVEQGRTPPSSAFIAACAKAFGVDVRELHGVRVADVVTDFHSEQADIPELREALHAFDDPQPSAPELGVEELRALLDRAERLRAAQRYAELTRMLPQTLHHLHALAGRAVPGTSDGEQVRSVLHDAYRLSASAAGRFGHPDLAAIASERHVALAPETGDPLRLAVSDWHRSSNFLQAGHHSAGSRLLGRALNRIGDRRDPRALGVQAQLHLRAAVLAARSGDVERADDHVRSARELVGAGADAVPYYNTDASKLNVDVHWCAVPVEYYDPTEAVSRAARVVIADPTRPERVARHHIDQARAWTLHGSGERALAELNAARRVSPHQVRVHPSVRETVRVLLAGERRVPGGLKGFARWMGLIRF</sequence>
<name>A0ABS5DAD0_9PSEU</name>
<dbReference type="SMART" id="SM00530">
    <property type="entry name" value="HTH_XRE"/>
    <property type="match status" value="1"/>
</dbReference>
<protein>
    <submittedName>
        <fullName evidence="2">Helix-turn-helix transcriptional regulator</fullName>
    </submittedName>
</protein>
<dbReference type="Gene3D" id="1.10.260.40">
    <property type="entry name" value="lambda repressor-like DNA-binding domains"/>
    <property type="match status" value="1"/>
</dbReference>
<dbReference type="Pfam" id="PF13560">
    <property type="entry name" value="HTH_31"/>
    <property type="match status" value="1"/>
</dbReference>
<organism evidence="2 3">
    <name type="scientific">Saccharopolyspora endophytica</name>
    <dbReference type="NCBI Taxonomy" id="543886"/>
    <lineage>
        <taxon>Bacteria</taxon>
        <taxon>Bacillati</taxon>
        <taxon>Actinomycetota</taxon>
        <taxon>Actinomycetes</taxon>
        <taxon>Pseudonocardiales</taxon>
        <taxon>Pseudonocardiaceae</taxon>
        <taxon>Saccharopolyspora</taxon>
    </lineage>
</organism>
<dbReference type="CDD" id="cd00093">
    <property type="entry name" value="HTH_XRE"/>
    <property type="match status" value="1"/>
</dbReference>
<dbReference type="EMBL" id="JAGPXE010000002">
    <property type="protein sequence ID" value="MBQ0923193.1"/>
    <property type="molecule type" value="Genomic_DNA"/>
</dbReference>